<evidence type="ECO:0000313" key="1">
    <source>
        <dbReference type="EMBL" id="CAN60784.1"/>
    </source>
</evidence>
<sequence>MNFAPCVKFRTPCEVEEETNEFRTACEISYGQYLVSFSDSMDVYLLSFRSLWKLFDHQSNMRLRRVIWNPWKSNGNLRNMKNQSFEVLCHKQNPECKEGKQREICHEAFFMTVMSATFGALPEVQFMHAIYCFESEECCGFPPEVSCHVGSQTPQAERPLRSVAKSAVCCEVISKPFLCICEISQTSFSPAKCQSNSEDFFSEDERLGSSSLGAKVINFVDYSLNQGAPAGHESVETPIGHESNGAVAGDGATLHCACHIEYKIAEEAMNFMSYVAEVSRGWDEPNARDMGRIMSQPNAKGEMYILDDGIDMRTKFSAMERRLKKLEMTNMQPVQAISQTPLQAMPYAICLSCEHLGDECPTIPAEREMFGDCNTYNSNWRDHPKFSWKPQPPQYKQHVQALPQASSLEQAMVNLSKFVGDFVGAQKSINAQLSQRIDSVESSLIKRMDEVQNDLSQKIDNLQDSISRFANLNTVQKKENSPSQPYQNSMSIHEMEAKEGEPSQKREVKEVITLRSGKEVDLPTCKLEHKVESETEKEKREEIKGKKKGKNIEKDGYDVNVQREPQRIVIKEELMKKHMPPPFLQALYGKIIQTKSQVRDASFIWDPGKLN</sequence>
<protein>
    <submittedName>
        <fullName evidence="1">Uncharacterized protein</fullName>
    </submittedName>
</protein>
<reference evidence="1" key="1">
    <citation type="journal article" date="2007" name="PLoS ONE">
        <title>The first genome sequence of an elite grapevine cultivar (Pinot noir Vitis vinifera L.): coping with a highly heterozygous genome.</title>
        <authorList>
            <person name="Velasco R."/>
            <person name="Zharkikh A."/>
            <person name="Troggio M."/>
            <person name="Cartwright D.A."/>
            <person name="Cestaro A."/>
            <person name="Pruss D."/>
            <person name="Pindo M."/>
            <person name="FitzGerald L.M."/>
            <person name="Vezzulli S."/>
            <person name="Reid J."/>
            <person name="Malacarne G."/>
            <person name="Iliev D."/>
            <person name="Coppola G."/>
            <person name="Wardell B."/>
            <person name="Micheletti D."/>
            <person name="Macalma T."/>
            <person name="Facci M."/>
            <person name="Mitchell J.T."/>
            <person name="Perazzolli M."/>
            <person name="Eldredge G."/>
            <person name="Gatto P."/>
            <person name="Oyzerski R."/>
            <person name="Moretto M."/>
            <person name="Gutin N."/>
            <person name="Stefanini M."/>
            <person name="Chen Y."/>
            <person name="Segala C."/>
            <person name="Davenport C."/>
            <person name="Dematte L."/>
            <person name="Mraz A."/>
            <person name="Battilana J."/>
            <person name="Stormo K."/>
            <person name="Costa F."/>
            <person name="Tao Q."/>
            <person name="Si-Ammour A."/>
            <person name="Harkins T."/>
            <person name="Lackey A."/>
            <person name="Perbost C."/>
            <person name="Taillon B."/>
            <person name="Stella A."/>
            <person name="Solovyev V."/>
            <person name="Fawcett J.A."/>
            <person name="Sterck L."/>
            <person name="Vandepoele K."/>
            <person name="Grando S.M."/>
            <person name="Toppo S."/>
            <person name="Moser C."/>
            <person name="Lanchbury J."/>
            <person name="Bogden R."/>
            <person name="Skolnick M."/>
            <person name="Sgaramella V."/>
            <person name="Bhatnagar S.K."/>
            <person name="Fontana P."/>
            <person name="Gutin A."/>
            <person name="Van de Peer Y."/>
            <person name="Salamini F."/>
            <person name="Viola R."/>
        </authorList>
    </citation>
    <scope>NUCLEOTIDE SEQUENCE</scope>
</reference>
<organism evidence="1">
    <name type="scientific">Vitis vinifera</name>
    <name type="common">Grape</name>
    <dbReference type="NCBI Taxonomy" id="29760"/>
    <lineage>
        <taxon>Eukaryota</taxon>
        <taxon>Viridiplantae</taxon>
        <taxon>Streptophyta</taxon>
        <taxon>Embryophyta</taxon>
        <taxon>Tracheophyta</taxon>
        <taxon>Spermatophyta</taxon>
        <taxon>Magnoliopsida</taxon>
        <taxon>eudicotyledons</taxon>
        <taxon>Gunneridae</taxon>
        <taxon>Pentapetalae</taxon>
        <taxon>rosids</taxon>
        <taxon>Vitales</taxon>
        <taxon>Vitaceae</taxon>
        <taxon>Viteae</taxon>
        <taxon>Vitis</taxon>
    </lineage>
</organism>
<gene>
    <name evidence="1" type="ORF">VITISV_024596</name>
</gene>
<dbReference type="AlphaFoldDB" id="A5B042"/>
<accession>A5B042</accession>
<proteinExistence type="predicted"/>
<name>A5B042_VITVI</name>
<dbReference type="EMBL" id="AM442037">
    <property type="protein sequence ID" value="CAN60784.1"/>
    <property type="molecule type" value="Genomic_DNA"/>
</dbReference>